<organism evidence="2">
    <name type="scientific">Coccidioides posadasii (strain RMSCC 757 / Silveira)</name>
    <name type="common">Valley fever fungus</name>
    <dbReference type="NCBI Taxonomy" id="443226"/>
    <lineage>
        <taxon>Eukaryota</taxon>
        <taxon>Fungi</taxon>
        <taxon>Dikarya</taxon>
        <taxon>Ascomycota</taxon>
        <taxon>Pezizomycotina</taxon>
        <taxon>Eurotiomycetes</taxon>
        <taxon>Eurotiomycetidae</taxon>
        <taxon>Onygenales</taxon>
        <taxon>Onygenaceae</taxon>
        <taxon>Coccidioides</taxon>
    </lineage>
</organism>
<protein>
    <submittedName>
        <fullName evidence="1">Uncharacterized protein</fullName>
    </submittedName>
</protein>
<evidence type="ECO:0000313" key="1">
    <source>
        <dbReference type="EMBL" id="EFW19677.1"/>
    </source>
</evidence>
<reference evidence="2" key="1">
    <citation type="journal article" date="2010" name="Genome Res.">
        <title>Population genomic sequencing of Coccidioides fungi reveals recent hybridization and transposon control.</title>
        <authorList>
            <person name="Neafsey D.E."/>
            <person name="Barker B.M."/>
            <person name="Sharpton T.J."/>
            <person name="Stajich J.E."/>
            <person name="Park D.J."/>
            <person name="Whiston E."/>
            <person name="Hung C.-Y."/>
            <person name="McMahan C."/>
            <person name="White J."/>
            <person name="Sykes S."/>
            <person name="Heiman D."/>
            <person name="Young S."/>
            <person name="Zeng Q."/>
            <person name="Abouelleil A."/>
            <person name="Aftuck L."/>
            <person name="Bessette D."/>
            <person name="Brown A."/>
            <person name="FitzGerald M."/>
            <person name="Lui A."/>
            <person name="Macdonald J.P."/>
            <person name="Priest M."/>
            <person name="Orbach M.J."/>
            <person name="Galgiani J.N."/>
            <person name="Kirkland T.N."/>
            <person name="Cole G.T."/>
            <person name="Birren B.W."/>
            <person name="Henn M.R."/>
            <person name="Taylor J.W."/>
            <person name="Rounsley S.D."/>
        </authorList>
    </citation>
    <scope>NUCLEOTIDE SEQUENCE [LARGE SCALE GENOMIC DNA]</scope>
    <source>
        <strain evidence="2">RMSCC 757 / Silveira</strain>
    </source>
</reference>
<dbReference type="VEuPathDB" id="FungiDB:CPSG_04061"/>
<name>E9D1K3_COCPS</name>
<accession>E9D1K3</accession>
<proteinExistence type="predicted"/>
<dbReference type="AlphaFoldDB" id="E9D1K3"/>
<sequence>MIYYGPLTNLLPLTRPSSSAFAYVKPQNACVLHSHRPLPSHVQSSLKEYKRGAGSADSFSVRSDCILWLGRAPKYPLAPLSIQNGFVLFVFDHPLRLPTR</sequence>
<dbReference type="Proteomes" id="UP000002497">
    <property type="component" value="Unassembled WGS sequence"/>
</dbReference>
<evidence type="ECO:0000313" key="2">
    <source>
        <dbReference type="Proteomes" id="UP000002497"/>
    </source>
</evidence>
<keyword evidence="2" id="KW-1185">Reference proteome</keyword>
<gene>
    <name evidence="1" type="ORF">CPSG_04061</name>
</gene>
<dbReference type="EMBL" id="GL636490">
    <property type="protein sequence ID" value="EFW19677.1"/>
    <property type="molecule type" value="Genomic_DNA"/>
</dbReference>
<dbReference type="HOGENOM" id="CLU_2305831_0_0_1"/>
<reference evidence="2" key="2">
    <citation type="submission" date="2010-03" db="EMBL/GenBank/DDBJ databases">
        <title>The genome sequence of Coccidioides posadasii strain Silveira.</title>
        <authorList>
            <consortium name="The Broad Institute Genome Sequencing Center for Infectious Disease"/>
            <person name="Neafsey D."/>
            <person name="Orbach M."/>
            <person name="Henn M.R."/>
            <person name="Cole G.T."/>
            <person name="Galgiani J."/>
            <person name="Gardner M.J."/>
            <person name="Kirkland T.N."/>
            <person name="Taylor J.W."/>
            <person name="Young S.K."/>
            <person name="Zeng Q."/>
            <person name="Koehrsen M."/>
            <person name="Alvarado L."/>
            <person name="Berlin A."/>
            <person name="Borenstein D."/>
            <person name="Chapman S.B."/>
            <person name="Chen Z."/>
            <person name="Engels R."/>
            <person name="Freedman E."/>
            <person name="Gellesch M."/>
            <person name="Goldberg J."/>
            <person name="Griggs A."/>
            <person name="Gujja S."/>
            <person name="Heilman E."/>
            <person name="Heiman D."/>
            <person name="Howarth C."/>
            <person name="Jen D."/>
            <person name="Larson L."/>
            <person name="Mehta T."/>
            <person name="Neiman D."/>
            <person name="Park D."/>
            <person name="Pearson M."/>
            <person name="Richards J."/>
            <person name="Roberts A."/>
            <person name="Saif S."/>
            <person name="Shea T."/>
            <person name="Shenoy N."/>
            <person name="Sisk P."/>
            <person name="Stolte C."/>
            <person name="Sykes S."/>
            <person name="Walk T."/>
            <person name="White J."/>
            <person name="Yandava C."/>
            <person name="Haas B."/>
            <person name="Nusbaum C."/>
            <person name="Birren B."/>
        </authorList>
    </citation>
    <scope>NUCLEOTIDE SEQUENCE [LARGE SCALE GENOMIC DNA]</scope>
    <source>
        <strain evidence="2">RMSCC 757 / Silveira</strain>
    </source>
</reference>